<evidence type="ECO:0000259" key="1">
    <source>
        <dbReference type="Pfam" id="PF01370"/>
    </source>
</evidence>
<dbReference type="GO" id="GO:0004029">
    <property type="term" value="F:aldehyde dehydrogenase (NAD+) activity"/>
    <property type="evidence" value="ECO:0007669"/>
    <property type="project" value="TreeGrafter"/>
</dbReference>
<sequence length="335" mass="37671">MILVTGGTGLVGSHLLLQLVRSGFTVRATYRQNSNLKRIEKVFAYYDQKAGELFAKIEWILADLNDIPSLETAFQGITHVYHCAALISFDPKDYDILHKINTQGTANIVNLCLAKNIEKLCHVSTIGAIGKSLDGNVATEENEWAEEDTNVYAMTKHAAEMEVWRGSQEGLSVIIVNPGVIVGPGFWEDGSGKLFTTAHKGYAYFPPGGTGFITIADLIRIMTKLMDSSSMNQRYITVAENVTFEHMLGMLTKYLGKPKPTKKLAFWQLEIGRVFDMFFSFFTGRARRITKNSIKSLKTRDIYDNTKIKKELNFEFAPLEETLSFCCARFMEENL</sequence>
<dbReference type="EMBL" id="FNGV01000002">
    <property type="protein sequence ID" value="SDL69728.1"/>
    <property type="molecule type" value="Genomic_DNA"/>
</dbReference>
<protein>
    <submittedName>
        <fullName evidence="2">Nucleoside-diphosphate-sugar epimerase</fullName>
    </submittedName>
</protein>
<dbReference type="SUPFAM" id="SSF51735">
    <property type="entry name" value="NAD(P)-binding Rossmann-fold domains"/>
    <property type="match status" value="1"/>
</dbReference>
<dbReference type="STRING" id="192904.SAMN04488514_102381"/>
<dbReference type="GO" id="GO:0005737">
    <property type="term" value="C:cytoplasm"/>
    <property type="evidence" value="ECO:0007669"/>
    <property type="project" value="TreeGrafter"/>
</dbReference>
<dbReference type="Gene3D" id="3.40.50.720">
    <property type="entry name" value="NAD(P)-binding Rossmann-like Domain"/>
    <property type="match status" value="1"/>
</dbReference>
<dbReference type="RefSeq" id="WP_089886774.1">
    <property type="nucleotide sequence ID" value="NZ_FNGV01000002.1"/>
</dbReference>
<evidence type="ECO:0000313" key="3">
    <source>
        <dbReference type="Proteomes" id="UP000199440"/>
    </source>
</evidence>
<evidence type="ECO:0000313" key="2">
    <source>
        <dbReference type="EMBL" id="SDL69728.1"/>
    </source>
</evidence>
<dbReference type="OrthoDB" id="596910at2"/>
<proteinExistence type="predicted"/>
<keyword evidence="3" id="KW-1185">Reference proteome</keyword>
<dbReference type="InterPro" id="IPR051783">
    <property type="entry name" value="NAD(P)-dependent_oxidoreduct"/>
</dbReference>
<name>A0A1G9M682_9FLAO</name>
<organism evidence="2 3">
    <name type="scientific">Kriegella aquimaris</name>
    <dbReference type="NCBI Taxonomy" id="192904"/>
    <lineage>
        <taxon>Bacteria</taxon>
        <taxon>Pseudomonadati</taxon>
        <taxon>Bacteroidota</taxon>
        <taxon>Flavobacteriia</taxon>
        <taxon>Flavobacteriales</taxon>
        <taxon>Flavobacteriaceae</taxon>
        <taxon>Kriegella</taxon>
    </lineage>
</organism>
<dbReference type="Pfam" id="PF01370">
    <property type="entry name" value="Epimerase"/>
    <property type="match status" value="1"/>
</dbReference>
<gene>
    <name evidence="2" type="ORF">SAMN04488514_102381</name>
</gene>
<feature type="domain" description="NAD-dependent epimerase/dehydratase" evidence="1">
    <location>
        <begin position="2"/>
        <end position="198"/>
    </location>
</feature>
<dbReference type="Proteomes" id="UP000199440">
    <property type="component" value="Unassembled WGS sequence"/>
</dbReference>
<dbReference type="PANTHER" id="PTHR48079:SF6">
    <property type="entry name" value="NAD(P)-BINDING DOMAIN-CONTAINING PROTEIN-RELATED"/>
    <property type="match status" value="1"/>
</dbReference>
<dbReference type="InterPro" id="IPR001509">
    <property type="entry name" value="Epimerase_deHydtase"/>
</dbReference>
<reference evidence="2 3" key="1">
    <citation type="submission" date="2016-10" db="EMBL/GenBank/DDBJ databases">
        <authorList>
            <person name="de Groot N.N."/>
        </authorList>
    </citation>
    <scope>NUCLEOTIDE SEQUENCE [LARGE SCALE GENOMIC DNA]</scope>
    <source>
        <strain evidence="2 3">DSM 19886</strain>
    </source>
</reference>
<dbReference type="AlphaFoldDB" id="A0A1G9M682"/>
<dbReference type="InterPro" id="IPR036291">
    <property type="entry name" value="NAD(P)-bd_dom_sf"/>
</dbReference>
<dbReference type="PANTHER" id="PTHR48079">
    <property type="entry name" value="PROTEIN YEEZ"/>
    <property type="match status" value="1"/>
</dbReference>
<accession>A0A1G9M682</accession>